<dbReference type="EMBL" id="JAUQOM010000020">
    <property type="protein sequence ID" value="MDO7837271.1"/>
    <property type="molecule type" value="Genomic_DNA"/>
</dbReference>
<organism evidence="1 2">
    <name type="scientific">Sphingobium cyanobacteriorum</name>
    <dbReference type="NCBI Taxonomy" id="3063954"/>
    <lineage>
        <taxon>Bacteria</taxon>
        <taxon>Pseudomonadati</taxon>
        <taxon>Pseudomonadota</taxon>
        <taxon>Alphaproteobacteria</taxon>
        <taxon>Sphingomonadales</taxon>
        <taxon>Sphingomonadaceae</taxon>
        <taxon>Sphingobium</taxon>
    </lineage>
</organism>
<reference evidence="1" key="1">
    <citation type="submission" date="2023-07" db="EMBL/GenBank/DDBJ databases">
        <title>Bacterial whole genome sequence for Sphingobium sp. HBC34.</title>
        <authorList>
            <person name="Le V."/>
            <person name="Ko S.-R."/>
            <person name="Ahn C.-Y."/>
            <person name="Oh H.-M."/>
        </authorList>
    </citation>
    <scope>NUCLEOTIDE SEQUENCE</scope>
    <source>
        <strain evidence="1">HBC34</strain>
    </source>
</reference>
<gene>
    <name evidence="1" type="ORF">Q4610_19680</name>
</gene>
<dbReference type="RefSeq" id="WP_304537572.1">
    <property type="nucleotide sequence ID" value="NZ_JAUQOM010000020.1"/>
</dbReference>
<evidence type="ECO:0000313" key="1">
    <source>
        <dbReference type="EMBL" id="MDO7837271.1"/>
    </source>
</evidence>
<protein>
    <submittedName>
        <fullName evidence="1">YdeI/OmpD-associated family protein</fullName>
    </submittedName>
</protein>
<evidence type="ECO:0000313" key="2">
    <source>
        <dbReference type="Proteomes" id="UP001176471"/>
    </source>
</evidence>
<comment type="caution">
    <text evidence="1">The sequence shown here is derived from an EMBL/GenBank/DDBJ whole genome shotgun (WGS) entry which is preliminary data.</text>
</comment>
<keyword evidence="2" id="KW-1185">Reference proteome</keyword>
<proteinExistence type="predicted"/>
<dbReference type="Pfam" id="PF13376">
    <property type="entry name" value="OmdA"/>
    <property type="match status" value="1"/>
</dbReference>
<dbReference type="Proteomes" id="UP001176471">
    <property type="component" value="Unassembled WGS sequence"/>
</dbReference>
<name>A0ABT8ZRV9_9SPHN</name>
<sequence length="194" mass="21113">MTEMRANLPILLFAAQAAFEEWLAQQQEGAAGAWLRMAKKGAAIASLTKAEAIDAALCHGWIDGQLDKYGAESWLIRFTPRGSRSKWSEVNRTRAEELIAAGRIRPRGLAEVERAKADGRWAAAYAPASTAKVPDDLAEALARSPKAEAFFATLTGANRYAVLYRIGAVKRAETRARKIAAFVAMLERGETVHG</sequence>
<accession>A0ABT8ZRV9</accession>